<dbReference type="AlphaFoldDB" id="A0A286RDC4"/>
<dbReference type="PANTHER" id="PTHR43531:SF11">
    <property type="entry name" value="METHYL-ACCEPTING CHEMOTAXIS PROTEIN 3"/>
    <property type="match status" value="1"/>
</dbReference>
<comment type="similarity">
    <text evidence="3">Belongs to the methyl-accepting chemotaxis (MCP) protein family.</text>
</comment>
<evidence type="ECO:0000256" key="4">
    <source>
        <dbReference type="PROSITE-ProRule" id="PRU00284"/>
    </source>
</evidence>
<accession>A0A286RDC4</accession>
<feature type="domain" description="Methyl-accepting transducer" evidence="6">
    <location>
        <begin position="508"/>
        <end position="730"/>
    </location>
</feature>
<evidence type="ECO:0000313" key="9">
    <source>
        <dbReference type="Proteomes" id="UP000215086"/>
    </source>
</evidence>
<dbReference type="SUPFAM" id="SSF103190">
    <property type="entry name" value="Sensory domain-like"/>
    <property type="match status" value="1"/>
</dbReference>
<dbReference type="Pfam" id="PF00015">
    <property type="entry name" value="MCPsignal"/>
    <property type="match status" value="1"/>
</dbReference>
<keyword evidence="5" id="KW-0472">Membrane</keyword>
<dbReference type="PROSITE" id="PS50885">
    <property type="entry name" value="HAMP"/>
    <property type="match status" value="1"/>
</dbReference>
<dbReference type="GO" id="GO:0007165">
    <property type="term" value="P:signal transduction"/>
    <property type="evidence" value="ECO:0007669"/>
    <property type="project" value="UniProtKB-KW"/>
</dbReference>
<dbReference type="GO" id="GO:0004888">
    <property type="term" value="F:transmembrane signaling receptor activity"/>
    <property type="evidence" value="ECO:0007669"/>
    <property type="project" value="InterPro"/>
</dbReference>
<dbReference type="CDD" id="cd11386">
    <property type="entry name" value="MCP_signal"/>
    <property type="match status" value="1"/>
</dbReference>
<dbReference type="SMART" id="SM00304">
    <property type="entry name" value="HAMP"/>
    <property type="match status" value="2"/>
</dbReference>
<keyword evidence="2" id="KW-0145">Chemotaxis</keyword>
<dbReference type="SUPFAM" id="SSF58104">
    <property type="entry name" value="Methyl-accepting chemotaxis protein (MCP) signaling domain"/>
    <property type="match status" value="1"/>
</dbReference>
<evidence type="ECO:0000256" key="2">
    <source>
        <dbReference type="ARBA" id="ARBA00022500"/>
    </source>
</evidence>
<dbReference type="Gene3D" id="1.10.287.950">
    <property type="entry name" value="Methyl-accepting chemotaxis protein"/>
    <property type="match status" value="1"/>
</dbReference>
<dbReference type="PRINTS" id="PR00260">
    <property type="entry name" value="CHEMTRNSDUCR"/>
</dbReference>
<name>A0A286RDC4_9BACT</name>
<gene>
    <name evidence="8" type="ORF">THTE_1366</name>
</gene>
<comment type="subcellular location">
    <subcellularLocation>
        <location evidence="1">Membrane</location>
    </subcellularLocation>
</comment>
<dbReference type="PROSITE" id="PS50111">
    <property type="entry name" value="CHEMOTAXIS_TRANSDUC_2"/>
    <property type="match status" value="1"/>
</dbReference>
<evidence type="ECO:0000313" key="8">
    <source>
        <dbReference type="EMBL" id="ASV73968.1"/>
    </source>
</evidence>
<feature type="transmembrane region" description="Helical" evidence="5">
    <location>
        <begin position="67"/>
        <end position="88"/>
    </location>
</feature>
<feature type="transmembrane region" description="Helical" evidence="5">
    <location>
        <begin position="37"/>
        <end position="55"/>
    </location>
</feature>
<dbReference type="GO" id="GO:0005886">
    <property type="term" value="C:plasma membrane"/>
    <property type="evidence" value="ECO:0007669"/>
    <property type="project" value="TreeGrafter"/>
</dbReference>
<dbReference type="Pfam" id="PF00672">
    <property type="entry name" value="HAMP"/>
    <property type="match status" value="1"/>
</dbReference>
<evidence type="ECO:0000256" key="5">
    <source>
        <dbReference type="SAM" id="Phobius"/>
    </source>
</evidence>
<dbReference type="FunFam" id="1.10.287.950:FF:000001">
    <property type="entry name" value="Methyl-accepting chemotaxis sensory transducer"/>
    <property type="match status" value="1"/>
</dbReference>
<evidence type="ECO:0000256" key="3">
    <source>
        <dbReference type="ARBA" id="ARBA00029447"/>
    </source>
</evidence>
<dbReference type="Gene3D" id="3.30.450.20">
    <property type="entry name" value="PAS domain"/>
    <property type="match status" value="1"/>
</dbReference>
<feature type="domain" description="HAMP" evidence="7">
    <location>
        <begin position="449"/>
        <end position="503"/>
    </location>
</feature>
<organism evidence="8 9">
    <name type="scientific">Thermogutta terrifontis</name>
    <dbReference type="NCBI Taxonomy" id="1331910"/>
    <lineage>
        <taxon>Bacteria</taxon>
        <taxon>Pseudomonadati</taxon>
        <taxon>Planctomycetota</taxon>
        <taxon>Planctomycetia</taxon>
        <taxon>Pirellulales</taxon>
        <taxon>Thermoguttaceae</taxon>
        <taxon>Thermogutta</taxon>
    </lineage>
</organism>
<dbReference type="PANTHER" id="PTHR43531">
    <property type="entry name" value="PROTEIN ICFG"/>
    <property type="match status" value="1"/>
</dbReference>
<evidence type="ECO:0000259" key="6">
    <source>
        <dbReference type="PROSITE" id="PS50111"/>
    </source>
</evidence>
<dbReference type="Pfam" id="PF17201">
    <property type="entry name" value="Cache_3-Cache_2"/>
    <property type="match status" value="1"/>
</dbReference>
<dbReference type="GO" id="GO:0006935">
    <property type="term" value="P:chemotaxis"/>
    <property type="evidence" value="ECO:0007669"/>
    <property type="project" value="UniProtKB-KW"/>
</dbReference>
<dbReference type="Proteomes" id="UP000215086">
    <property type="component" value="Chromosome"/>
</dbReference>
<dbReference type="InterPro" id="IPR051310">
    <property type="entry name" value="MCP_chemotaxis"/>
</dbReference>
<sequence length="752" mass="82450">MRSLRARQATSRRDVLEYFCSKLLLKWALAHILSSRFFGSLVLSSAFQVVSLHIFWRNEPVKLQTKIMGLCAVGVVLTASVTVSLVFINKGRLGAQVRKEVDLLGQDTCRQVALGVRNMLEVYHHSLLASLDRAIKTASEIARNQGGFSIHPEETVTWQAVNQFTKQSQAVQLPRMYIGNTWLGQVTDFSTPAPFVDEITKLTGMTCTVFQRMNSQGDMLRVTTTVRTEQDRRAVGTFIPAVNPDGSPNPVVSTVLRGETYTGKAFVVNKWYLTTYVPIFNDKREVIGCLYVGVPRDDIAELRQGIMNIVVGKTGYVYVLQGTGEKRGTYVISQGGKRDGECIWEAKDADGRYFIQSIIDKALKLKPGECAFERYPWKNPGDKTARWKVAAVTYFEPWDWVIGAGAYEDDFQDALGRVDQALNSMLWWTLAGATTMTLVCLGVSFVGTRRTVQGLQRVVSLLKDIAQGEGDLTKRLPEEGNDEVAELAQWFNRFVARLQEMIHQVVVSADQFTEGARIVAESAQVVAQGAQTQSASVEEMTASIEELTRSVTAIRELAAEADNLARQSSQSAEHGGAAVAKSVEAMQAIRESSKRIADIIQVISELAGQTNLLALNAAIEAARAGEHGMGFAVVADEVRKLAERTNHAAQEIAQLIRESTRLVEEGARMSDNLGSSLEEILNNIKVTAEKVSAIAQKTNEQIMVAKEVQTAVQGIAQVAEQSAAGSEEMASSSEQLGAQADALRQLVSGFKT</sequence>
<dbReference type="SMART" id="SM00283">
    <property type="entry name" value="MA"/>
    <property type="match status" value="1"/>
</dbReference>
<feature type="transmembrane region" description="Helical" evidence="5">
    <location>
        <begin position="425"/>
        <end position="447"/>
    </location>
</feature>
<dbReference type="InterPro" id="IPR033462">
    <property type="entry name" value="Cache_3-Cache_2"/>
</dbReference>
<dbReference type="EMBL" id="CP018477">
    <property type="protein sequence ID" value="ASV73968.1"/>
    <property type="molecule type" value="Genomic_DNA"/>
</dbReference>
<dbReference type="InterPro" id="IPR004090">
    <property type="entry name" value="Chemotax_Me-accpt_rcpt"/>
</dbReference>
<dbReference type="InterPro" id="IPR029151">
    <property type="entry name" value="Sensor-like_sf"/>
</dbReference>
<dbReference type="KEGG" id="ttf:THTE_1366"/>
<proteinExistence type="inferred from homology"/>
<keyword evidence="5" id="KW-1133">Transmembrane helix</keyword>
<dbReference type="InterPro" id="IPR003660">
    <property type="entry name" value="HAMP_dom"/>
</dbReference>
<reference evidence="8 9" key="1">
    <citation type="journal article" name="Front. Microbiol.">
        <title>Sugar Metabolism of the First Thermophilic Planctomycete Thermogutta terrifontis: Comparative Genomic and Transcriptomic Approaches.</title>
        <authorList>
            <person name="Elcheninov A.G."/>
            <person name="Menzel P."/>
            <person name="Gudbergsdottir S.R."/>
            <person name="Slesarev A.I."/>
            <person name="Kadnikov V.V."/>
            <person name="Krogh A."/>
            <person name="Bonch-Osmolovskaya E.A."/>
            <person name="Peng X."/>
            <person name="Kublanov I.V."/>
        </authorList>
    </citation>
    <scope>NUCLEOTIDE SEQUENCE [LARGE SCALE GENOMIC DNA]</scope>
    <source>
        <strain evidence="8 9">R1</strain>
    </source>
</reference>
<dbReference type="OrthoDB" id="9814363at2"/>
<dbReference type="CDD" id="cd06225">
    <property type="entry name" value="HAMP"/>
    <property type="match status" value="1"/>
</dbReference>
<dbReference type="InterPro" id="IPR004089">
    <property type="entry name" value="MCPsignal_dom"/>
</dbReference>
<evidence type="ECO:0000259" key="7">
    <source>
        <dbReference type="PROSITE" id="PS50885"/>
    </source>
</evidence>
<protein>
    <submittedName>
        <fullName evidence="8">Methyl-accepting chemotaxis protein</fullName>
    </submittedName>
</protein>
<keyword evidence="9" id="KW-1185">Reference proteome</keyword>
<evidence type="ECO:0000256" key="1">
    <source>
        <dbReference type="ARBA" id="ARBA00004370"/>
    </source>
</evidence>
<keyword evidence="5" id="KW-0812">Transmembrane</keyword>
<keyword evidence="4" id="KW-0807">Transducer</keyword>